<sequence length="326" mass="35449">MSQTVKWGVLGAANFALEHMAPAIHAARGADFAALATSSPDKAAAFQSFAPNLKVHDSYDALLADPDIDAVYVPLPNHLHVEWTLKALKAGKHVLCEKPLAMTAQEFDDVIAARDASGLLAAEAYMIVHHPQFVRARELVQGGAIGPLMHVDCHFSYDNRTATDNIRNRPETGGGGLPDIGVYAFGAARFVTGEDPTAIPYAKIEYENGVDVVAQVAADFPSFDYTGLVSMRMFARQEITFTGQTGILRLTCPFNANVHDMPRLELETGDKTVTVERYPGINQYVLQVENFGRTVREGADYPCPLEFSKGTQKMIDMVFDAGGRDG</sequence>
<organism evidence="5 6">
    <name type="scientific">Flavimaricola marinus</name>
    <dbReference type="NCBI Taxonomy" id="1819565"/>
    <lineage>
        <taxon>Bacteria</taxon>
        <taxon>Pseudomonadati</taxon>
        <taxon>Pseudomonadota</taxon>
        <taxon>Alphaproteobacteria</taxon>
        <taxon>Rhodobacterales</taxon>
        <taxon>Paracoccaceae</taxon>
        <taxon>Flavimaricola</taxon>
    </lineage>
</organism>
<dbReference type="SUPFAM" id="SSF51735">
    <property type="entry name" value="NAD(P)-binding Rossmann-fold domains"/>
    <property type="match status" value="1"/>
</dbReference>
<keyword evidence="6" id="KW-1185">Reference proteome</keyword>
<dbReference type="InterPro" id="IPR036291">
    <property type="entry name" value="NAD(P)-bd_dom_sf"/>
</dbReference>
<dbReference type="PANTHER" id="PTHR22604">
    <property type="entry name" value="OXIDOREDUCTASES"/>
    <property type="match status" value="1"/>
</dbReference>
<dbReference type="InterPro" id="IPR055170">
    <property type="entry name" value="GFO_IDH_MocA-like_dom"/>
</dbReference>
<evidence type="ECO:0000259" key="3">
    <source>
        <dbReference type="Pfam" id="PF01408"/>
    </source>
</evidence>
<dbReference type="AlphaFoldDB" id="A0A238LIK3"/>
<dbReference type="InterPro" id="IPR000683">
    <property type="entry name" value="Gfo/Idh/MocA-like_OxRdtase_N"/>
</dbReference>
<feature type="domain" description="Gfo/Idh/MocA-like oxidoreductase N-terminal" evidence="3">
    <location>
        <begin position="6"/>
        <end position="119"/>
    </location>
</feature>
<accession>A0A238LIK3</accession>
<dbReference type="Gene3D" id="3.30.360.10">
    <property type="entry name" value="Dihydrodipicolinate Reductase, domain 2"/>
    <property type="match status" value="1"/>
</dbReference>
<dbReference type="RefSeq" id="WP_093992871.1">
    <property type="nucleotide sequence ID" value="NZ_FXZK01000005.1"/>
</dbReference>
<evidence type="ECO:0000256" key="2">
    <source>
        <dbReference type="ARBA" id="ARBA00023002"/>
    </source>
</evidence>
<dbReference type="EC" id="1.1.1.292" evidence="5"/>
<comment type="similarity">
    <text evidence="1">Belongs to the Gfo/Idh/MocA family.</text>
</comment>
<dbReference type="GO" id="GO:0033712">
    <property type="term" value="F:1,5-anhydro-D-fructose reductase (1,5-anhydro-D-mannitol-forming) activity"/>
    <property type="evidence" value="ECO:0007669"/>
    <property type="project" value="UniProtKB-EC"/>
</dbReference>
<protein>
    <submittedName>
        <fullName evidence="5">1,5-anhydro-D-fructose reductase</fullName>
        <ecNumber evidence="5">1.1.1.292</ecNumber>
    </submittedName>
</protein>
<proteinExistence type="inferred from homology"/>
<feature type="domain" description="GFO/IDH/MocA-like oxidoreductase" evidence="4">
    <location>
        <begin position="133"/>
        <end position="248"/>
    </location>
</feature>
<reference evidence="5 6" key="1">
    <citation type="submission" date="2017-05" db="EMBL/GenBank/DDBJ databases">
        <authorList>
            <person name="Song R."/>
            <person name="Chenine A.L."/>
            <person name="Ruprecht R.M."/>
        </authorList>
    </citation>
    <scope>NUCLEOTIDE SEQUENCE [LARGE SCALE GENOMIC DNA]</scope>
    <source>
        <strain evidence="5 6">CECT 8899</strain>
    </source>
</reference>
<name>A0A238LIK3_9RHOB</name>
<dbReference type="InterPro" id="IPR050984">
    <property type="entry name" value="Gfo/Idh/MocA_domain"/>
</dbReference>
<gene>
    <name evidence="5" type="primary">afr_5</name>
    <name evidence="5" type="ORF">LOM8899_02855</name>
</gene>
<dbReference type="Gene3D" id="3.40.50.720">
    <property type="entry name" value="NAD(P)-binding Rossmann-like Domain"/>
    <property type="match status" value="1"/>
</dbReference>
<dbReference type="Pfam" id="PF01408">
    <property type="entry name" value="GFO_IDH_MocA"/>
    <property type="match status" value="1"/>
</dbReference>
<dbReference type="EMBL" id="FXZK01000005">
    <property type="protein sequence ID" value="SMY08700.1"/>
    <property type="molecule type" value="Genomic_DNA"/>
</dbReference>
<evidence type="ECO:0000256" key="1">
    <source>
        <dbReference type="ARBA" id="ARBA00010928"/>
    </source>
</evidence>
<evidence type="ECO:0000313" key="5">
    <source>
        <dbReference type="EMBL" id="SMY08700.1"/>
    </source>
</evidence>
<dbReference type="GO" id="GO:0000166">
    <property type="term" value="F:nucleotide binding"/>
    <property type="evidence" value="ECO:0007669"/>
    <property type="project" value="InterPro"/>
</dbReference>
<evidence type="ECO:0000259" key="4">
    <source>
        <dbReference type="Pfam" id="PF22725"/>
    </source>
</evidence>
<dbReference type="Pfam" id="PF22725">
    <property type="entry name" value="GFO_IDH_MocA_C3"/>
    <property type="match status" value="1"/>
</dbReference>
<keyword evidence="2 5" id="KW-0560">Oxidoreductase</keyword>
<dbReference type="Proteomes" id="UP000201613">
    <property type="component" value="Unassembled WGS sequence"/>
</dbReference>
<evidence type="ECO:0000313" key="6">
    <source>
        <dbReference type="Proteomes" id="UP000201613"/>
    </source>
</evidence>
<dbReference type="SUPFAM" id="SSF55347">
    <property type="entry name" value="Glyceraldehyde-3-phosphate dehydrogenase-like, C-terminal domain"/>
    <property type="match status" value="1"/>
</dbReference>
<dbReference type="PANTHER" id="PTHR22604:SF105">
    <property type="entry name" value="TRANS-1,2-DIHYDROBENZENE-1,2-DIOL DEHYDROGENASE"/>
    <property type="match status" value="1"/>
</dbReference>
<dbReference type="OrthoDB" id="9815825at2"/>